<protein>
    <submittedName>
        <fullName evidence="4">Uncharacterized protein</fullName>
    </submittedName>
</protein>
<evidence type="ECO:0000256" key="3">
    <source>
        <dbReference type="ARBA" id="ARBA00023307"/>
    </source>
</evidence>
<proteinExistence type="inferred from homology"/>
<evidence type="ECO:0000256" key="2">
    <source>
        <dbReference type="ARBA" id="ARBA00022991"/>
    </source>
</evidence>
<evidence type="ECO:0000313" key="5">
    <source>
        <dbReference type="Proteomes" id="UP000092578"/>
    </source>
</evidence>
<keyword evidence="5" id="KW-1185">Reference proteome</keyword>
<keyword evidence="2" id="KW-0157">Chromophore</keyword>
<dbReference type="Proteomes" id="UP000092578">
    <property type="component" value="Unassembled WGS sequence"/>
</dbReference>
<dbReference type="SUPFAM" id="SSF46458">
    <property type="entry name" value="Globin-like"/>
    <property type="match status" value="1"/>
</dbReference>
<comment type="caution">
    <text evidence="4">The sequence shown here is derived from an EMBL/GenBank/DDBJ whole genome shotgun (WGS) entry which is preliminary data.</text>
</comment>
<name>A0A1B9AAP5_9BACI</name>
<dbReference type="AlphaFoldDB" id="A0A1B9AAP5"/>
<dbReference type="InterPro" id="IPR038719">
    <property type="entry name" value="Phycobilisome_asu/bsu_sf"/>
</dbReference>
<sequence>MKQDWKVSLAEKATAEIYKREPALLSRFGEKGKAKCLEDNEHHIKQLETALLLDNKQFFIDYAIWLNGILTKHGMNSQHLIDNFTIIQQLLMENGGEENGRGLLYLDEAVLALQQ</sequence>
<reference evidence="5" key="1">
    <citation type="submission" date="2016-05" db="EMBL/GenBank/DDBJ databases">
        <authorList>
            <person name="Liu B."/>
            <person name="Wang J."/>
            <person name="Zhu Y."/>
            <person name="Liu G."/>
            <person name="Chen Q."/>
            <person name="Chen Z."/>
            <person name="Lan J."/>
            <person name="Che J."/>
            <person name="Ge C."/>
            <person name="Shi H."/>
            <person name="Pan Z."/>
            <person name="Liu X."/>
        </authorList>
    </citation>
    <scope>NUCLEOTIDE SEQUENCE [LARGE SCALE GENOMIC DNA]</scope>
    <source>
        <strain evidence="5">FJAT-27215</strain>
    </source>
</reference>
<evidence type="ECO:0000256" key="1">
    <source>
        <dbReference type="ARBA" id="ARBA00008182"/>
    </source>
</evidence>
<dbReference type="Gene3D" id="1.10.490.20">
    <property type="entry name" value="Phycocyanins"/>
    <property type="match status" value="1"/>
</dbReference>
<dbReference type="EMBL" id="MAYT01000032">
    <property type="protein sequence ID" value="OCA80923.1"/>
    <property type="molecule type" value="Genomic_DNA"/>
</dbReference>
<comment type="similarity">
    <text evidence="1">Belongs to the phycobiliprotein family.</text>
</comment>
<organism evidence="4 5">
    <name type="scientific">Pseudobacillus wudalianchiensis</name>
    <dbReference type="NCBI Taxonomy" id="1743143"/>
    <lineage>
        <taxon>Bacteria</taxon>
        <taxon>Bacillati</taxon>
        <taxon>Bacillota</taxon>
        <taxon>Bacilli</taxon>
        <taxon>Bacillales</taxon>
        <taxon>Bacillaceae</taxon>
        <taxon>Pseudobacillus</taxon>
    </lineage>
</organism>
<evidence type="ECO:0000313" key="4">
    <source>
        <dbReference type="EMBL" id="OCA80923.1"/>
    </source>
</evidence>
<keyword evidence="3" id="KW-0089">Bile pigment</keyword>
<gene>
    <name evidence="4" type="ORF">A8F95_17625</name>
</gene>
<dbReference type="RefSeq" id="WP_065412366.1">
    <property type="nucleotide sequence ID" value="NZ_MAYT01000032.1"/>
</dbReference>
<accession>A0A1B9AAP5</accession>
<dbReference type="InterPro" id="IPR009050">
    <property type="entry name" value="Globin-like_sf"/>
</dbReference>